<feature type="domain" description="HAMP" evidence="6">
    <location>
        <begin position="304"/>
        <end position="357"/>
    </location>
</feature>
<dbReference type="PANTHER" id="PTHR32089">
    <property type="entry name" value="METHYL-ACCEPTING CHEMOTAXIS PROTEIN MCPB"/>
    <property type="match status" value="1"/>
</dbReference>
<feature type="transmembrane region" description="Helical" evidence="4">
    <location>
        <begin position="12"/>
        <end position="33"/>
    </location>
</feature>
<organism evidence="7 8">
    <name type="scientific">Roseibium denhamense</name>
    <dbReference type="NCBI Taxonomy" id="76305"/>
    <lineage>
        <taxon>Bacteria</taxon>
        <taxon>Pseudomonadati</taxon>
        <taxon>Pseudomonadota</taxon>
        <taxon>Alphaproteobacteria</taxon>
        <taxon>Hyphomicrobiales</taxon>
        <taxon>Stappiaceae</taxon>
        <taxon>Roseibium</taxon>
    </lineage>
</organism>
<sequence length="654" mass="70003">MKFISDLRISARVGGLSAIAVIAITVLLGTSYYTQRIVSSEIENLAEYSQMDFKVSQVQAHAQNMQTAQKEFLLTSDAGTIETYNTEYNEALSNLEDVAAKPQSAPVSAEIEALRGILGSHKAQFDVLTSHQVAMGVDENSGLKGQLRSAVHEVEEKLKAANLDALTVKMLMMRRHEKDFMLRGDDKYIGRIDDRRAEFADLLATTDMPEADKMEISALLDTYQSSFGEFAQKSKEIVATRDAINETYTQIAPAWSALSEAAYLGKQAASAALATAEKSSQRMSLTVSGISLVLAIGIGWLIGRSITRPINDLTATMRDLSGGNTDVDVHYTDRKNEIGSIARAVEVFRSNLLRTAELEAEQKDLAARSEAEKRAMMDNLANQFDSTVGAIVQRVSAAAASLDQNAMTLSRVSQSTSERAENAASASSQTTHNVEVVAAATEEMTASISEINQQVIRASESSKNAAKDVAQTADQMDSLASMADRIGEVISMISDIAEQTNLLALNATIESARAGEAGKGFAVVASEVKALANETAKATESISQLVTEIQSETKTAVGSIGKIGEVIRDLEQSSSAIAAAMEEQGATTQSVAENVAQAASGTRDVSDTIQIVKDGSVESSGATREVQGSINDLSQQSELLREEVARFLDQIRAA</sequence>
<gene>
    <name evidence="7" type="ORF">SAMN06265374_3088</name>
</gene>
<name>A0ABY1P9L4_9HYPH</name>
<reference evidence="7 8" key="1">
    <citation type="submission" date="2017-05" db="EMBL/GenBank/DDBJ databases">
        <authorList>
            <person name="Varghese N."/>
            <person name="Submissions S."/>
        </authorList>
    </citation>
    <scope>NUCLEOTIDE SEQUENCE [LARGE SCALE GENOMIC DNA]</scope>
    <source>
        <strain evidence="7 8">DSM 15949</strain>
    </source>
</reference>
<dbReference type="InterPro" id="IPR032255">
    <property type="entry name" value="HBM"/>
</dbReference>
<dbReference type="SUPFAM" id="SSF58104">
    <property type="entry name" value="Methyl-accepting chemotaxis protein (MCP) signaling domain"/>
    <property type="match status" value="1"/>
</dbReference>
<dbReference type="InterPro" id="IPR004089">
    <property type="entry name" value="MCPsignal_dom"/>
</dbReference>
<dbReference type="SMART" id="SM01358">
    <property type="entry name" value="HBM"/>
    <property type="match status" value="1"/>
</dbReference>
<dbReference type="Gene3D" id="6.10.340.10">
    <property type="match status" value="1"/>
</dbReference>
<comment type="caution">
    <text evidence="7">The sequence shown here is derived from an EMBL/GenBank/DDBJ whole genome shotgun (WGS) entry which is preliminary data.</text>
</comment>
<dbReference type="SMART" id="SM00304">
    <property type="entry name" value="HAMP"/>
    <property type="match status" value="1"/>
</dbReference>
<feature type="domain" description="Methyl-accepting transducer" evidence="5">
    <location>
        <begin position="398"/>
        <end position="634"/>
    </location>
</feature>
<dbReference type="SMART" id="SM00283">
    <property type="entry name" value="MA"/>
    <property type="match status" value="1"/>
</dbReference>
<dbReference type="PANTHER" id="PTHR32089:SF112">
    <property type="entry name" value="LYSOZYME-LIKE PROTEIN-RELATED"/>
    <property type="match status" value="1"/>
</dbReference>
<evidence type="ECO:0000313" key="7">
    <source>
        <dbReference type="EMBL" id="SMP29368.1"/>
    </source>
</evidence>
<evidence type="ECO:0000259" key="6">
    <source>
        <dbReference type="PROSITE" id="PS50885"/>
    </source>
</evidence>
<dbReference type="Pfam" id="PF00015">
    <property type="entry name" value="MCPsignal"/>
    <property type="match status" value="1"/>
</dbReference>
<keyword evidence="4" id="KW-0812">Transmembrane</keyword>
<dbReference type="Pfam" id="PF00672">
    <property type="entry name" value="HAMP"/>
    <property type="match status" value="1"/>
</dbReference>
<evidence type="ECO:0000256" key="1">
    <source>
        <dbReference type="ARBA" id="ARBA00023224"/>
    </source>
</evidence>
<keyword evidence="8" id="KW-1185">Reference proteome</keyword>
<evidence type="ECO:0000256" key="3">
    <source>
        <dbReference type="PROSITE-ProRule" id="PRU00284"/>
    </source>
</evidence>
<evidence type="ECO:0000259" key="5">
    <source>
        <dbReference type="PROSITE" id="PS50111"/>
    </source>
</evidence>
<dbReference type="EMBL" id="FXTT01000004">
    <property type="protein sequence ID" value="SMP29368.1"/>
    <property type="molecule type" value="Genomic_DNA"/>
</dbReference>
<keyword evidence="4" id="KW-0472">Membrane</keyword>
<dbReference type="PROSITE" id="PS50885">
    <property type="entry name" value="HAMP"/>
    <property type="match status" value="1"/>
</dbReference>
<dbReference type="InterPro" id="IPR003660">
    <property type="entry name" value="HAMP_dom"/>
</dbReference>
<dbReference type="CDD" id="cd06225">
    <property type="entry name" value="HAMP"/>
    <property type="match status" value="1"/>
</dbReference>
<protein>
    <submittedName>
        <fullName evidence="7">Methyl-accepting chemotaxis protein</fullName>
    </submittedName>
</protein>
<dbReference type="PROSITE" id="PS50111">
    <property type="entry name" value="CHEMOTAXIS_TRANSDUC_2"/>
    <property type="match status" value="1"/>
</dbReference>
<accession>A0ABY1P9L4</accession>
<dbReference type="RefSeq" id="WP_155193303.1">
    <property type="nucleotide sequence ID" value="NZ_BAAAEA010000004.1"/>
</dbReference>
<proteinExistence type="inferred from homology"/>
<keyword evidence="4" id="KW-1133">Transmembrane helix</keyword>
<dbReference type="Proteomes" id="UP001157914">
    <property type="component" value="Unassembled WGS sequence"/>
</dbReference>
<evidence type="ECO:0000313" key="8">
    <source>
        <dbReference type="Proteomes" id="UP001157914"/>
    </source>
</evidence>
<evidence type="ECO:0000256" key="2">
    <source>
        <dbReference type="ARBA" id="ARBA00029447"/>
    </source>
</evidence>
<keyword evidence="1 3" id="KW-0807">Transducer</keyword>
<dbReference type="Gene3D" id="1.10.287.950">
    <property type="entry name" value="Methyl-accepting chemotaxis protein"/>
    <property type="match status" value="1"/>
</dbReference>
<comment type="similarity">
    <text evidence="2">Belongs to the methyl-accepting chemotaxis (MCP) protein family.</text>
</comment>
<evidence type="ECO:0000256" key="4">
    <source>
        <dbReference type="SAM" id="Phobius"/>
    </source>
</evidence>